<gene>
    <name evidence="1" type="ORF">VSS37_13485</name>
</gene>
<keyword evidence="2" id="KW-1185">Reference proteome</keyword>
<evidence type="ECO:0000313" key="1">
    <source>
        <dbReference type="EMBL" id="MEB4592000.1"/>
    </source>
</evidence>
<accession>A0ABU6CYU4</accession>
<sequence length="73" mass="7986">MQRNHITPPMGFTYSVYANGSEILETEDQAQAIQTAKAMADKLQTPVIVYENDEETGDQAIVVVVHPAKGVQP</sequence>
<organism evidence="1 2">
    <name type="scientific">Candidatus Thiothrix phosphatis</name>
    <dbReference type="NCBI Taxonomy" id="3112415"/>
    <lineage>
        <taxon>Bacteria</taxon>
        <taxon>Pseudomonadati</taxon>
        <taxon>Pseudomonadota</taxon>
        <taxon>Gammaproteobacteria</taxon>
        <taxon>Thiotrichales</taxon>
        <taxon>Thiotrichaceae</taxon>
        <taxon>Thiothrix</taxon>
    </lineage>
</organism>
<dbReference type="Proteomes" id="UP001308005">
    <property type="component" value="Unassembled WGS sequence"/>
</dbReference>
<reference evidence="1 2" key="2">
    <citation type="submission" date="2024-01" db="EMBL/GenBank/DDBJ databases">
        <authorList>
            <person name="Xie X."/>
        </authorList>
    </citation>
    <scope>NUCLEOTIDE SEQUENCE [LARGE SCALE GENOMIC DNA]</scope>
    <source>
        <strain evidence="1">SCUT-1</strain>
    </source>
</reference>
<name>A0ABU6CYU4_9GAMM</name>
<evidence type="ECO:0008006" key="3">
    <source>
        <dbReference type="Google" id="ProtNLM"/>
    </source>
</evidence>
<comment type="caution">
    <text evidence="1">The sequence shown here is derived from an EMBL/GenBank/DDBJ whole genome shotgun (WGS) entry which is preliminary data.</text>
</comment>
<reference evidence="2" key="1">
    <citation type="submission" date="2023-07" db="EMBL/GenBank/DDBJ databases">
        <title>The carbon used by Thiothrix.</title>
        <authorList>
            <person name="Chen L."/>
        </authorList>
    </citation>
    <scope>NUCLEOTIDE SEQUENCE [LARGE SCALE GENOMIC DNA]</scope>
</reference>
<dbReference type="RefSeq" id="WP_324696028.1">
    <property type="nucleotide sequence ID" value="NZ_JAYMYJ010000119.1"/>
</dbReference>
<evidence type="ECO:0000313" key="2">
    <source>
        <dbReference type="Proteomes" id="UP001308005"/>
    </source>
</evidence>
<dbReference type="EMBL" id="JAYMYJ010000119">
    <property type="protein sequence ID" value="MEB4592000.1"/>
    <property type="molecule type" value="Genomic_DNA"/>
</dbReference>
<proteinExistence type="predicted"/>
<protein>
    <recommendedName>
        <fullName evidence="3">DUF2188 domain-containing protein</fullName>
    </recommendedName>
</protein>